<dbReference type="Proteomes" id="UP001059596">
    <property type="component" value="Unassembled WGS sequence"/>
</dbReference>
<accession>A0A9P9YAU5</accession>
<feature type="compositionally biased region" description="Basic residues" evidence="1">
    <location>
        <begin position="1"/>
        <end position="20"/>
    </location>
</feature>
<feature type="region of interest" description="Disordered" evidence="1">
    <location>
        <begin position="1"/>
        <end position="34"/>
    </location>
</feature>
<dbReference type="EMBL" id="JAMKOV010000158">
    <property type="protein sequence ID" value="KAI8033255.1"/>
    <property type="molecule type" value="Genomic_DNA"/>
</dbReference>
<organism evidence="2 3">
    <name type="scientific">Drosophila gunungcola</name>
    <name type="common">fruit fly</name>
    <dbReference type="NCBI Taxonomy" id="103775"/>
    <lineage>
        <taxon>Eukaryota</taxon>
        <taxon>Metazoa</taxon>
        <taxon>Ecdysozoa</taxon>
        <taxon>Arthropoda</taxon>
        <taxon>Hexapoda</taxon>
        <taxon>Insecta</taxon>
        <taxon>Pterygota</taxon>
        <taxon>Neoptera</taxon>
        <taxon>Endopterygota</taxon>
        <taxon>Diptera</taxon>
        <taxon>Brachycera</taxon>
        <taxon>Muscomorpha</taxon>
        <taxon>Ephydroidea</taxon>
        <taxon>Drosophilidae</taxon>
        <taxon>Drosophila</taxon>
        <taxon>Sophophora</taxon>
    </lineage>
</organism>
<keyword evidence="3" id="KW-1185">Reference proteome</keyword>
<reference evidence="2" key="1">
    <citation type="journal article" date="2023" name="Genome Biol. Evol.">
        <title>Long-read-based Genome Assembly of Drosophila gunungcola Reveals Fewer Chemosensory Genes in Flower-breeding Species.</title>
        <authorList>
            <person name="Negi A."/>
            <person name="Liao B.Y."/>
            <person name="Yeh S.D."/>
        </authorList>
    </citation>
    <scope>NUCLEOTIDE SEQUENCE</scope>
    <source>
        <strain evidence="2">Sukarami</strain>
    </source>
</reference>
<evidence type="ECO:0000256" key="1">
    <source>
        <dbReference type="SAM" id="MobiDB-lite"/>
    </source>
</evidence>
<dbReference type="AlphaFoldDB" id="A0A9P9YAU5"/>
<evidence type="ECO:0000313" key="3">
    <source>
        <dbReference type="Proteomes" id="UP001059596"/>
    </source>
</evidence>
<gene>
    <name evidence="2" type="ORF">M5D96_013997</name>
</gene>
<sequence>MSGKAKRYTMKSGYSRRRQKSTNTYQNRVNSRFT</sequence>
<evidence type="ECO:0000313" key="2">
    <source>
        <dbReference type="EMBL" id="KAI8033255.1"/>
    </source>
</evidence>
<feature type="compositionally biased region" description="Polar residues" evidence="1">
    <location>
        <begin position="21"/>
        <end position="34"/>
    </location>
</feature>
<name>A0A9P9YAU5_9MUSC</name>
<protein>
    <submittedName>
        <fullName evidence="2">Uncharacterized protein</fullName>
    </submittedName>
</protein>
<comment type="caution">
    <text evidence="2">The sequence shown here is derived from an EMBL/GenBank/DDBJ whole genome shotgun (WGS) entry which is preliminary data.</text>
</comment>
<proteinExistence type="predicted"/>